<keyword evidence="4 8" id="KW-0819">tRNA processing</keyword>
<dbReference type="EMBL" id="UGPP01000001">
    <property type="protein sequence ID" value="STY71696.1"/>
    <property type="molecule type" value="Genomic_DNA"/>
</dbReference>
<evidence type="ECO:0000313" key="10">
    <source>
        <dbReference type="EMBL" id="STY71696.1"/>
    </source>
</evidence>
<dbReference type="Pfam" id="PF11734">
    <property type="entry name" value="TilS_C"/>
    <property type="match status" value="1"/>
</dbReference>
<dbReference type="PANTHER" id="PTHR43033">
    <property type="entry name" value="TRNA(ILE)-LYSIDINE SYNTHASE-RELATED"/>
    <property type="match status" value="1"/>
</dbReference>
<dbReference type="PANTHER" id="PTHR43033:SF1">
    <property type="entry name" value="TRNA(ILE)-LYSIDINE SYNTHASE-RELATED"/>
    <property type="match status" value="1"/>
</dbReference>
<dbReference type="AlphaFoldDB" id="A0A378NV02"/>
<dbReference type="Pfam" id="PF01171">
    <property type="entry name" value="ATP_bind_3"/>
    <property type="match status" value="1"/>
</dbReference>
<dbReference type="GO" id="GO:0005524">
    <property type="term" value="F:ATP binding"/>
    <property type="evidence" value="ECO:0007669"/>
    <property type="project" value="UniProtKB-UniRule"/>
</dbReference>
<evidence type="ECO:0000256" key="1">
    <source>
        <dbReference type="ARBA" id="ARBA00004496"/>
    </source>
</evidence>
<protein>
    <recommendedName>
        <fullName evidence="8">tRNA(Ile)-lysidine synthase</fullName>
        <ecNumber evidence="8">6.3.4.19</ecNumber>
    </recommendedName>
    <alternativeName>
        <fullName evidence="8">tRNA(Ile)-2-lysyl-cytidine synthase</fullName>
    </alternativeName>
    <alternativeName>
        <fullName evidence="8">tRNA(Ile)-lysidine synthetase</fullName>
    </alternativeName>
</protein>
<keyword evidence="5 8" id="KW-0547">Nucleotide-binding</keyword>
<evidence type="ECO:0000259" key="9">
    <source>
        <dbReference type="SMART" id="SM00977"/>
    </source>
</evidence>
<evidence type="ECO:0000256" key="5">
    <source>
        <dbReference type="ARBA" id="ARBA00022741"/>
    </source>
</evidence>
<dbReference type="Gene3D" id="3.30.465.60">
    <property type="match status" value="1"/>
</dbReference>
<comment type="subcellular location">
    <subcellularLocation>
        <location evidence="1 8">Cytoplasm</location>
    </subcellularLocation>
</comment>
<feature type="domain" description="Lysidine-tRNA(Ile) synthetase C-terminal" evidence="9">
    <location>
        <begin position="412"/>
        <end position="484"/>
    </location>
</feature>
<proteinExistence type="inferred from homology"/>
<dbReference type="InterPro" id="IPR011063">
    <property type="entry name" value="TilS/TtcA_N"/>
</dbReference>
<evidence type="ECO:0000256" key="2">
    <source>
        <dbReference type="ARBA" id="ARBA00022490"/>
    </source>
</evidence>
<dbReference type="Proteomes" id="UP000255234">
    <property type="component" value="Unassembled WGS sequence"/>
</dbReference>
<dbReference type="EC" id="6.3.4.19" evidence="8"/>
<dbReference type="SMART" id="SM00977">
    <property type="entry name" value="TilS_C"/>
    <property type="match status" value="1"/>
</dbReference>
<comment type="domain">
    <text evidence="8">The N-terminal region contains the highly conserved SGGXDS motif, predicted to be a P-loop motif involved in ATP binding.</text>
</comment>
<keyword evidence="6 8" id="KW-0067">ATP-binding</keyword>
<feature type="binding site" evidence="8">
    <location>
        <begin position="40"/>
        <end position="45"/>
    </location>
    <ligand>
        <name>ATP</name>
        <dbReference type="ChEBI" id="CHEBI:30616"/>
    </ligand>
</feature>
<evidence type="ECO:0000313" key="11">
    <source>
        <dbReference type="Proteomes" id="UP000255234"/>
    </source>
</evidence>
<dbReference type="InterPro" id="IPR014729">
    <property type="entry name" value="Rossmann-like_a/b/a_fold"/>
</dbReference>
<dbReference type="InterPro" id="IPR012094">
    <property type="entry name" value="tRNA_Ile_lys_synt"/>
</dbReference>
<evidence type="ECO:0000256" key="7">
    <source>
        <dbReference type="ARBA" id="ARBA00048539"/>
    </source>
</evidence>
<sequence>MSVNNNVNVINIMEIIERVENFAREYDLFKAHDKLLIACSGGPDSMALVDIFQKLSAKYKLEIIVAHAEHGIRKESSLNDAWYVKNYCEQKNIPFFMEHLNVLEHLKTEKLSVETLARKLRYQFLRKIAKAQNATKIVTAHHLNDQAETVLQHLLRGAGTAGLSGMKAKNEDIIRPFLCLYREEIEAYCSDENINPCLDETNNCLDYERNRIRLDLIPRLKAYNPKVVTAICNSAKIIAQENDFINYYVKNFYRDKVIVDIDNQGRKSIKIDIKVLKQEHKAIRNALYRYIIKEFKRNLENISFVHIDKIDKFLYNGHTGLILQLPKNLQVKINYDRLTFSEKEILPIENSEEKEQNISIKIDLGLLLTKKEIKLPYEQSLIIDKICGQDEVMKLSGREHCFIDMDKIKGDLFIRKRQNGDRIIPKGMTGSKKVKDILIDRKIPAEDRDKIPLICDEKGIIWIAGIQQDNNYLVNKNSKHILYLKLKK</sequence>
<dbReference type="SUPFAM" id="SSF56037">
    <property type="entry name" value="PheT/TilS domain"/>
    <property type="match status" value="1"/>
</dbReference>
<evidence type="ECO:0000256" key="8">
    <source>
        <dbReference type="HAMAP-Rule" id="MF_01161"/>
    </source>
</evidence>
<dbReference type="HAMAP" id="MF_01161">
    <property type="entry name" value="tRNA_Ile_lys_synt"/>
    <property type="match status" value="1"/>
</dbReference>
<keyword evidence="2 8" id="KW-0963">Cytoplasm</keyword>
<dbReference type="SUPFAM" id="SSF82829">
    <property type="entry name" value="MesJ substrate recognition domain-like"/>
    <property type="match status" value="1"/>
</dbReference>
<organism evidence="10 11">
    <name type="scientific">Megamonas hypermegale</name>
    <dbReference type="NCBI Taxonomy" id="158847"/>
    <lineage>
        <taxon>Bacteria</taxon>
        <taxon>Bacillati</taxon>
        <taxon>Bacillota</taxon>
        <taxon>Negativicutes</taxon>
        <taxon>Selenomonadales</taxon>
        <taxon>Selenomonadaceae</taxon>
        <taxon>Megamonas</taxon>
    </lineage>
</organism>
<dbReference type="GO" id="GO:0006400">
    <property type="term" value="P:tRNA modification"/>
    <property type="evidence" value="ECO:0007669"/>
    <property type="project" value="UniProtKB-UniRule"/>
</dbReference>
<comment type="similarity">
    <text evidence="8">Belongs to the tRNA(Ile)-lysidine synthase family.</text>
</comment>
<dbReference type="InterPro" id="IPR012795">
    <property type="entry name" value="tRNA_Ile_lys_synt_N"/>
</dbReference>
<dbReference type="GO" id="GO:0032267">
    <property type="term" value="F:tRNA(Ile)-lysidine synthase activity"/>
    <property type="evidence" value="ECO:0007669"/>
    <property type="project" value="UniProtKB-EC"/>
</dbReference>
<dbReference type="InterPro" id="IPR012796">
    <property type="entry name" value="Lysidine-tRNA-synth_C"/>
</dbReference>
<keyword evidence="3 8" id="KW-0436">Ligase</keyword>
<reference evidence="10 11" key="1">
    <citation type="submission" date="2018-06" db="EMBL/GenBank/DDBJ databases">
        <authorList>
            <consortium name="Pathogen Informatics"/>
            <person name="Doyle S."/>
        </authorList>
    </citation>
    <scope>NUCLEOTIDE SEQUENCE [LARGE SCALE GENOMIC DNA]</scope>
    <source>
        <strain evidence="10 11">NCTC10571</strain>
    </source>
</reference>
<dbReference type="RefSeq" id="WP_115151952.1">
    <property type="nucleotide sequence ID" value="NZ_UGPP01000001.1"/>
</dbReference>
<gene>
    <name evidence="8 10" type="primary">tilS</name>
    <name evidence="10" type="ORF">NCTC10571_01859</name>
</gene>
<dbReference type="InterPro" id="IPR020825">
    <property type="entry name" value="Phe-tRNA_synthase-like_B3/B4"/>
</dbReference>
<dbReference type="CDD" id="cd01992">
    <property type="entry name" value="TilS_N"/>
    <property type="match status" value="1"/>
</dbReference>
<comment type="function">
    <text evidence="8">Ligates lysine onto the cytidine present at position 34 of the AUA codon-specific tRNA(Ile) that contains the anticodon CAU, in an ATP-dependent manner. Cytidine is converted to lysidine, thus changing the amino acid specificity of the tRNA from methionine to isoleucine.</text>
</comment>
<dbReference type="Gene3D" id="3.50.40.10">
    <property type="entry name" value="Phenylalanyl-trna Synthetase, Chain B, domain 3"/>
    <property type="match status" value="1"/>
</dbReference>
<dbReference type="GO" id="GO:0005737">
    <property type="term" value="C:cytoplasm"/>
    <property type="evidence" value="ECO:0007669"/>
    <property type="project" value="UniProtKB-SubCell"/>
</dbReference>
<evidence type="ECO:0000256" key="6">
    <source>
        <dbReference type="ARBA" id="ARBA00022840"/>
    </source>
</evidence>
<dbReference type="Gene3D" id="3.40.50.620">
    <property type="entry name" value="HUPs"/>
    <property type="match status" value="1"/>
</dbReference>
<evidence type="ECO:0000256" key="4">
    <source>
        <dbReference type="ARBA" id="ARBA00022694"/>
    </source>
</evidence>
<dbReference type="SUPFAM" id="SSF52402">
    <property type="entry name" value="Adenine nucleotide alpha hydrolases-like"/>
    <property type="match status" value="1"/>
</dbReference>
<name>A0A378NV02_9FIRM</name>
<dbReference type="NCBIfam" id="TIGR02433">
    <property type="entry name" value="lysidine_TilS_C"/>
    <property type="match status" value="1"/>
</dbReference>
<comment type="catalytic activity">
    <reaction evidence="7 8">
        <text>cytidine(34) in tRNA(Ile2) + L-lysine + ATP = lysidine(34) in tRNA(Ile2) + AMP + diphosphate + H(+)</text>
        <dbReference type="Rhea" id="RHEA:43744"/>
        <dbReference type="Rhea" id="RHEA-COMP:10625"/>
        <dbReference type="Rhea" id="RHEA-COMP:10670"/>
        <dbReference type="ChEBI" id="CHEBI:15378"/>
        <dbReference type="ChEBI" id="CHEBI:30616"/>
        <dbReference type="ChEBI" id="CHEBI:32551"/>
        <dbReference type="ChEBI" id="CHEBI:33019"/>
        <dbReference type="ChEBI" id="CHEBI:82748"/>
        <dbReference type="ChEBI" id="CHEBI:83665"/>
        <dbReference type="ChEBI" id="CHEBI:456215"/>
        <dbReference type="EC" id="6.3.4.19"/>
    </reaction>
</comment>
<evidence type="ECO:0000256" key="3">
    <source>
        <dbReference type="ARBA" id="ARBA00022598"/>
    </source>
</evidence>
<accession>A0A378NV02</accession>
<dbReference type="NCBIfam" id="TIGR02432">
    <property type="entry name" value="lysidine_TilS_N"/>
    <property type="match status" value="1"/>
</dbReference>